<keyword evidence="5" id="KW-0716">Sensory transduction</keyword>
<dbReference type="GO" id="GO:0004984">
    <property type="term" value="F:olfactory receptor activity"/>
    <property type="evidence" value="ECO:0007669"/>
    <property type="project" value="InterPro"/>
</dbReference>
<evidence type="ECO:0000256" key="2">
    <source>
        <dbReference type="ARBA" id="ARBA00010663"/>
    </source>
</evidence>
<dbReference type="InterPro" id="IPR017452">
    <property type="entry name" value="GPCR_Rhodpsn_7TM"/>
</dbReference>
<comment type="similarity">
    <text evidence="2 11">Belongs to the G-protein coupled receptor 1 family.</text>
</comment>
<feature type="transmembrane region" description="Helical" evidence="12">
    <location>
        <begin position="58"/>
        <end position="79"/>
    </location>
</feature>
<feature type="transmembrane region" description="Helical" evidence="12">
    <location>
        <begin position="23"/>
        <end position="46"/>
    </location>
</feature>
<keyword evidence="4 11" id="KW-0812">Transmembrane</keyword>
<organism evidence="14 15">
    <name type="scientific">Xenopus laevis</name>
    <name type="common">African clawed frog</name>
    <dbReference type="NCBI Taxonomy" id="8355"/>
    <lineage>
        <taxon>Eukaryota</taxon>
        <taxon>Metazoa</taxon>
        <taxon>Chordata</taxon>
        <taxon>Craniata</taxon>
        <taxon>Vertebrata</taxon>
        <taxon>Euteleostomi</taxon>
        <taxon>Amphibia</taxon>
        <taxon>Batrachia</taxon>
        <taxon>Anura</taxon>
        <taxon>Pipoidea</taxon>
        <taxon>Pipidae</taxon>
        <taxon>Xenopodinae</taxon>
        <taxon>Xenopus</taxon>
        <taxon>Xenopus</taxon>
    </lineage>
</organism>
<dbReference type="Proteomes" id="UP000694892">
    <property type="component" value="Chromosome 9_10L"/>
</dbReference>
<feature type="transmembrane region" description="Helical" evidence="12">
    <location>
        <begin position="99"/>
        <end position="118"/>
    </location>
</feature>
<evidence type="ECO:0000256" key="3">
    <source>
        <dbReference type="ARBA" id="ARBA00022475"/>
    </source>
</evidence>
<dbReference type="InterPro" id="IPR000725">
    <property type="entry name" value="Olfact_rcpt"/>
</dbReference>
<dbReference type="EMBL" id="CM004482">
    <property type="protein sequence ID" value="OCT62165.1"/>
    <property type="molecule type" value="Genomic_DNA"/>
</dbReference>
<accession>A0A974H2L6</accession>
<keyword evidence="5" id="KW-0552">Olfaction</keyword>
<dbReference type="Gene3D" id="1.20.1070.10">
    <property type="entry name" value="Rhodopsin 7-helix transmembrane proteins"/>
    <property type="match status" value="1"/>
</dbReference>
<evidence type="ECO:0000256" key="11">
    <source>
        <dbReference type="RuleBase" id="RU000688"/>
    </source>
</evidence>
<dbReference type="Gene3D" id="1.10.1220.70">
    <property type="match status" value="1"/>
</dbReference>
<keyword evidence="7 11" id="KW-0297">G-protein coupled receptor</keyword>
<evidence type="ECO:0000256" key="10">
    <source>
        <dbReference type="ARBA" id="ARBA00023224"/>
    </source>
</evidence>
<comment type="subcellular location">
    <subcellularLocation>
        <location evidence="1">Cell membrane</location>
        <topology evidence="1">Multi-pass membrane protein</topology>
    </subcellularLocation>
</comment>
<evidence type="ECO:0000256" key="7">
    <source>
        <dbReference type="ARBA" id="ARBA00023040"/>
    </source>
</evidence>
<evidence type="ECO:0000256" key="4">
    <source>
        <dbReference type="ARBA" id="ARBA00022692"/>
    </source>
</evidence>
<evidence type="ECO:0000256" key="5">
    <source>
        <dbReference type="ARBA" id="ARBA00022725"/>
    </source>
</evidence>
<dbReference type="PANTHER" id="PTHR26452">
    <property type="entry name" value="OLFACTORY RECEPTOR"/>
    <property type="match status" value="1"/>
</dbReference>
<feature type="domain" description="G-protein coupled receptors family 1 profile" evidence="13">
    <location>
        <begin position="39"/>
        <end position="129"/>
    </location>
</feature>
<keyword evidence="3" id="KW-1003">Cell membrane</keyword>
<evidence type="ECO:0000256" key="6">
    <source>
        <dbReference type="ARBA" id="ARBA00022989"/>
    </source>
</evidence>
<keyword evidence="8 12" id="KW-0472">Membrane</keyword>
<reference evidence="15" key="1">
    <citation type="journal article" date="2016" name="Nature">
        <title>Genome evolution in the allotetraploid frog Xenopus laevis.</title>
        <authorList>
            <person name="Session A.M."/>
            <person name="Uno Y."/>
            <person name="Kwon T."/>
            <person name="Chapman J.A."/>
            <person name="Toyoda A."/>
            <person name="Takahashi S."/>
            <person name="Fukui A."/>
            <person name="Hikosaka A."/>
            <person name="Suzuki A."/>
            <person name="Kondo M."/>
            <person name="van Heeringen S.J."/>
            <person name="Quigley I."/>
            <person name="Heinz S."/>
            <person name="Ogino H."/>
            <person name="Ochi H."/>
            <person name="Hellsten U."/>
            <person name="Lyons J.B."/>
            <person name="Simakov O."/>
            <person name="Putnam N."/>
            <person name="Stites J."/>
            <person name="Kuroki Y."/>
            <person name="Tanaka T."/>
            <person name="Michiue T."/>
            <person name="Watanabe M."/>
            <person name="Bogdanovic O."/>
            <person name="Lister R."/>
            <person name="Georgiou G."/>
            <person name="Paranjpe S.S."/>
            <person name="van Kruijsbergen I."/>
            <person name="Shu S."/>
            <person name="Carlson J."/>
            <person name="Kinoshita T."/>
            <person name="Ohta Y."/>
            <person name="Mawaribuchi S."/>
            <person name="Jenkins J."/>
            <person name="Grimwood J."/>
            <person name="Schmutz J."/>
            <person name="Mitros T."/>
            <person name="Mozaffari S.V."/>
            <person name="Suzuki Y."/>
            <person name="Haramoto Y."/>
            <person name="Yamamoto T.S."/>
            <person name="Takagi C."/>
            <person name="Heald R."/>
            <person name="Miller K."/>
            <person name="Haudenschild C."/>
            <person name="Kitzman J."/>
            <person name="Nakayama T."/>
            <person name="Izutsu Y."/>
            <person name="Robert J."/>
            <person name="Fortriede J."/>
            <person name="Burns K."/>
            <person name="Lotay V."/>
            <person name="Karimi K."/>
            <person name="Yasuoka Y."/>
            <person name="Dichmann D.S."/>
            <person name="Flajnik M.F."/>
            <person name="Houston D.W."/>
            <person name="Shendure J."/>
            <person name="DuPasquier L."/>
            <person name="Vize P.D."/>
            <person name="Zorn A.M."/>
            <person name="Ito M."/>
            <person name="Marcotte E.M."/>
            <person name="Wallingford J.B."/>
            <person name="Ito Y."/>
            <person name="Asashima M."/>
            <person name="Ueno N."/>
            <person name="Matsuda Y."/>
            <person name="Veenstra G.J."/>
            <person name="Fujiyama A."/>
            <person name="Harland R.M."/>
            <person name="Taira M."/>
            <person name="Rokhsar D.S."/>
        </authorList>
    </citation>
    <scope>NUCLEOTIDE SEQUENCE [LARGE SCALE GENOMIC DNA]</scope>
    <source>
        <strain evidence="15">J</strain>
    </source>
</reference>
<evidence type="ECO:0000256" key="8">
    <source>
        <dbReference type="ARBA" id="ARBA00023136"/>
    </source>
</evidence>
<dbReference type="InterPro" id="IPR050516">
    <property type="entry name" value="Olfactory_GPCR"/>
</dbReference>
<evidence type="ECO:0000256" key="1">
    <source>
        <dbReference type="ARBA" id="ARBA00004651"/>
    </source>
</evidence>
<dbReference type="PROSITE" id="PS00237">
    <property type="entry name" value="G_PROTEIN_RECEP_F1_1"/>
    <property type="match status" value="1"/>
</dbReference>
<dbReference type="PROSITE" id="PS50262">
    <property type="entry name" value="G_PROTEIN_RECEP_F1_2"/>
    <property type="match status" value="1"/>
</dbReference>
<dbReference type="FunFam" id="1.10.1220.70:FF:000001">
    <property type="entry name" value="Olfactory receptor"/>
    <property type="match status" value="1"/>
</dbReference>
<dbReference type="InterPro" id="IPR000276">
    <property type="entry name" value="GPCR_Rhodpsn"/>
</dbReference>
<dbReference type="PRINTS" id="PR00237">
    <property type="entry name" value="GPCRRHODOPSN"/>
</dbReference>
<evidence type="ECO:0000313" key="14">
    <source>
        <dbReference type="EMBL" id="OCT62165.1"/>
    </source>
</evidence>
<keyword evidence="6 12" id="KW-1133">Transmembrane helix</keyword>
<evidence type="ECO:0000259" key="13">
    <source>
        <dbReference type="PROSITE" id="PS50262"/>
    </source>
</evidence>
<dbReference type="AlphaFoldDB" id="A0A974H2L6"/>
<keyword evidence="10 11" id="KW-0807">Transducer</keyword>
<evidence type="ECO:0000313" key="15">
    <source>
        <dbReference type="Proteomes" id="UP000694892"/>
    </source>
</evidence>
<dbReference type="GO" id="GO:0004930">
    <property type="term" value="F:G protein-coupled receptor activity"/>
    <property type="evidence" value="ECO:0007669"/>
    <property type="project" value="UniProtKB-KW"/>
</dbReference>
<proteinExistence type="inferred from homology"/>
<keyword evidence="9 11" id="KW-0675">Receptor</keyword>
<evidence type="ECO:0000256" key="9">
    <source>
        <dbReference type="ARBA" id="ARBA00023170"/>
    </source>
</evidence>
<name>A0A974H2L6_XENLA</name>
<dbReference type="Pfam" id="PF13853">
    <property type="entry name" value="7tm_4"/>
    <property type="match status" value="1"/>
</dbReference>
<evidence type="ECO:0000256" key="12">
    <source>
        <dbReference type="SAM" id="Phobius"/>
    </source>
</evidence>
<dbReference type="GO" id="GO:0005886">
    <property type="term" value="C:plasma membrane"/>
    <property type="evidence" value="ECO:0007669"/>
    <property type="project" value="UniProtKB-SubCell"/>
</dbReference>
<gene>
    <name evidence="14" type="ORF">XELAEV_18043249mg</name>
</gene>
<protein>
    <recommendedName>
        <fullName evidence="13">G-protein coupled receptors family 1 profile domain-containing protein</fullName>
    </recommendedName>
</protein>
<sequence length="229" mass="26156">MGNHTYFEGFYILAFSDTSVNHLLLFFVFFLIYWTTVVENIIIITLVCTESDLHTPMFILLGNLSSLDIGFSTATVSKLMDILLSGYNSISYRNCFTQLYFFILFGSTEALVLSSMAYDRYLAICHPLQQDFFYLCCSPTLFTFECGSQVKKVGDPCSTVSHNYEWEVYGSVQCMYIRPPSEHSDYLDNVFSVLYTQVTPVLNPLVYSLRNNDVKNALGKFTETLKRGL</sequence>
<dbReference type="SUPFAM" id="SSF81321">
    <property type="entry name" value="Family A G protein-coupled receptor-like"/>
    <property type="match status" value="1"/>
</dbReference>